<evidence type="ECO:0000256" key="2">
    <source>
        <dbReference type="SAM" id="Phobius"/>
    </source>
</evidence>
<reference evidence="3 4" key="2">
    <citation type="submission" date="2024-10" db="EMBL/GenBank/DDBJ databases">
        <authorList>
            <person name="Ryan C."/>
        </authorList>
    </citation>
    <scope>NUCLEOTIDE SEQUENCE [LARGE SCALE GENOMIC DNA]</scope>
</reference>
<dbReference type="EMBL" id="OZ075132">
    <property type="protein sequence ID" value="CAL4985381.1"/>
    <property type="molecule type" value="Genomic_DNA"/>
</dbReference>
<keyword evidence="4" id="KW-1185">Reference proteome</keyword>
<feature type="transmembrane region" description="Helical" evidence="2">
    <location>
        <begin position="142"/>
        <end position="162"/>
    </location>
</feature>
<sequence>MWGQLAAGPPKRGEILNRPAASRSLHRFGGLLAPLALLGSSSPVQHSNPTPPPTPDELRHGPRRDGRREGRRGPRRLWVEEYESNEDCKTPKQIKDRARARLQGYAAMCLVGLGTMHWGGAAKVLEHMAGMSQANKEWTNTCVRFLTISFICSLLGLAAGTFPTTAPWALFFGGLGAWQSMLFVIALFHLETMEYYVDPNDAKYSFYVSATVFSFYWSHTAQDPLFLHDFGKIVAGALCNLFFAIRWLWECKGALGRCIWKVLCCSANPRNLLPFRVNHRRNS</sequence>
<feature type="transmembrane region" description="Helical" evidence="2">
    <location>
        <begin position="230"/>
        <end position="249"/>
    </location>
</feature>
<accession>A0ABC9AR42</accession>
<organism evidence="3 4">
    <name type="scientific">Urochloa decumbens</name>
    <dbReference type="NCBI Taxonomy" id="240449"/>
    <lineage>
        <taxon>Eukaryota</taxon>
        <taxon>Viridiplantae</taxon>
        <taxon>Streptophyta</taxon>
        <taxon>Embryophyta</taxon>
        <taxon>Tracheophyta</taxon>
        <taxon>Spermatophyta</taxon>
        <taxon>Magnoliopsida</taxon>
        <taxon>Liliopsida</taxon>
        <taxon>Poales</taxon>
        <taxon>Poaceae</taxon>
        <taxon>PACMAD clade</taxon>
        <taxon>Panicoideae</taxon>
        <taxon>Panicodae</taxon>
        <taxon>Paniceae</taxon>
        <taxon>Melinidinae</taxon>
        <taxon>Urochloa</taxon>
    </lineage>
</organism>
<feature type="transmembrane region" description="Helical" evidence="2">
    <location>
        <begin position="102"/>
        <end position="121"/>
    </location>
</feature>
<feature type="region of interest" description="Disordered" evidence="1">
    <location>
        <begin position="39"/>
        <end position="72"/>
    </location>
</feature>
<keyword evidence="2" id="KW-0472">Membrane</keyword>
<gene>
    <name evidence="3" type="ORF">URODEC1_LOCUS57926</name>
</gene>
<keyword evidence="2" id="KW-1133">Transmembrane helix</keyword>
<reference evidence="4" key="1">
    <citation type="submission" date="2024-06" db="EMBL/GenBank/DDBJ databases">
        <authorList>
            <person name="Ryan C."/>
        </authorList>
    </citation>
    <scope>NUCLEOTIDE SEQUENCE [LARGE SCALE GENOMIC DNA]</scope>
</reference>
<keyword evidence="2" id="KW-0812">Transmembrane</keyword>
<evidence type="ECO:0000256" key="1">
    <source>
        <dbReference type="SAM" id="MobiDB-lite"/>
    </source>
</evidence>
<evidence type="ECO:0000313" key="4">
    <source>
        <dbReference type="Proteomes" id="UP001497457"/>
    </source>
</evidence>
<dbReference type="AlphaFoldDB" id="A0ABC9AR42"/>
<protein>
    <submittedName>
        <fullName evidence="3">Uncharacterized protein</fullName>
    </submittedName>
</protein>
<feature type="transmembrane region" description="Helical" evidence="2">
    <location>
        <begin position="168"/>
        <end position="190"/>
    </location>
</feature>
<feature type="transmembrane region" description="Helical" evidence="2">
    <location>
        <begin position="202"/>
        <end position="218"/>
    </location>
</feature>
<proteinExistence type="predicted"/>
<evidence type="ECO:0000313" key="3">
    <source>
        <dbReference type="EMBL" id="CAL4985381.1"/>
    </source>
</evidence>
<name>A0ABC9AR42_9POAL</name>
<dbReference type="Proteomes" id="UP001497457">
    <property type="component" value="Chromosome 22rd"/>
</dbReference>
<feature type="compositionally biased region" description="Basic and acidic residues" evidence="1">
    <location>
        <begin position="56"/>
        <end position="72"/>
    </location>
</feature>